<dbReference type="GeneID" id="25902271"/>
<feature type="region of interest" description="Disordered" evidence="5">
    <location>
        <begin position="100"/>
        <end position="119"/>
    </location>
</feature>
<dbReference type="PROSITE" id="PS50865">
    <property type="entry name" value="ZF_MYND_2"/>
    <property type="match status" value="1"/>
</dbReference>
<feature type="compositionally biased region" description="Polar residues" evidence="5">
    <location>
        <begin position="109"/>
        <end position="118"/>
    </location>
</feature>
<proteinExistence type="predicted"/>
<evidence type="ECO:0000313" key="8">
    <source>
        <dbReference type="Proteomes" id="UP000054560"/>
    </source>
</evidence>
<dbReference type="Gene3D" id="6.10.140.2220">
    <property type="match status" value="1"/>
</dbReference>
<keyword evidence="3" id="KW-0862">Zinc</keyword>
<dbReference type="EMBL" id="KQ241669">
    <property type="protein sequence ID" value="KNC86075.1"/>
    <property type="molecule type" value="Genomic_DNA"/>
</dbReference>
<evidence type="ECO:0000256" key="3">
    <source>
        <dbReference type="ARBA" id="ARBA00022833"/>
    </source>
</evidence>
<reference evidence="7 8" key="1">
    <citation type="submission" date="2011-02" db="EMBL/GenBank/DDBJ databases">
        <title>The Genome Sequence of Sphaeroforma arctica JP610.</title>
        <authorList>
            <consortium name="The Broad Institute Genome Sequencing Platform"/>
            <person name="Russ C."/>
            <person name="Cuomo C."/>
            <person name="Young S.K."/>
            <person name="Zeng Q."/>
            <person name="Gargeya S."/>
            <person name="Alvarado L."/>
            <person name="Berlin A."/>
            <person name="Chapman S.B."/>
            <person name="Chen Z."/>
            <person name="Freedman E."/>
            <person name="Gellesch M."/>
            <person name="Goldberg J."/>
            <person name="Griggs A."/>
            <person name="Gujja S."/>
            <person name="Heilman E."/>
            <person name="Heiman D."/>
            <person name="Howarth C."/>
            <person name="Mehta T."/>
            <person name="Neiman D."/>
            <person name="Pearson M."/>
            <person name="Roberts A."/>
            <person name="Saif S."/>
            <person name="Shea T."/>
            <person name="Shenoy N."/>
            <person name="Sisk P."/>
            <person name="Stolte C."/>
            <person name="Sykes S."/>
            <person name="White J."/>
            <person name="Yandava C."/>
            <person name="Burger G."/>
            <person name="Gray M.W."/>
            <person name="Holland P.W.H."/>
            <person name="King N."/>
            <person name="Lang F.B.F."/>
            <person name="Roger A.J."/>
            <person name="Ruiz-Trillo I."/>
            <person name="Haas B."/>
            <person name="Nusbaum C."/>
            <person name="Birren B."/>
        </authorList>
    </citation>
    <scope>NUCLEOTIDE SEQUENCE [LARGE SCALE GENOMIC DNA]</scope>
    <source>
        <strain evidence="7 8">JP610</strain>
    </source>
</reference>
<protein>
    <recommendedName>
        <fullName evidence="6">MYND-type domain-containing protein</fullName>
    </recommendedName>
</protein>
<evidence type="ECO:0000256" key="5">
    <source>
        <dbReference type="SAM" id="MobiDB-lite"/>
    </source>
</evidence>
<dbReference type="RefSeq" id="XP_014159977.1">
    <property type="nucleotide sequence ID" value="XM_014304502.1"/>
</dbReference>
<evidence type="ECO:0000256" key="2">
    <source>
        <dbReference type="ARBA" id="ARBA00022771"/>
    </source>
</evidence>
<organism evidence="7 8">
    <name type="scientific">Sphaeroforma arctica JP610</name>
    <dbReference type="NCBI Taxonomy" id="667725"/>
    <lineage>
        <taxon>Eukaryota</taxon>
        <taxon>Ichthyosporea</taxon>
        <taxon>Ichthyophonida</taxon>
        <taxon>Sphaeroforma</taxon>
    </lineage>
</organism>
<evidence type="ECO:0000313" key="7">
    <source>
        <dbReference type="EMBL" id="KNC86075.1"/>
    </source>
</evidence>
<sequence length="171" mass="19219">MQQAKNKDEHARDVPFQVCIQYKSCIRTTHKAKAFAEMPTPALRPGFKSAATEGNENFTCSVCKLEADLMCPCNIRLYYCSEVCQGKGWYDFGHAHECSANPDRKRPHPNTSVVSSATEDVLRQKSARICKEKCISEPLAPKNALRVLDNVEHADTRYDISVATVPEARER</sequence>
<evidence type="ECO:0000259" key="6">
    <source>
        <dbReference type="PROSITE" id="PS50865"/>
    </source>
</evidence>
<accession>A0A0L0GAS4</accession>
<feature type="domain" description="MYND-type" evidence="6">
    <location>
        <begin position="60"/>
        <end position="98"/>
    </location>
</feature>
<evidence type="ECO:0000256" key="1">
    <source>
        <dbReference type="ARBA" id="ARBA00022723"/>
    </source>
</evidence>
<dbReference type="InterPro" id="IPR002893">
    <property type="entry name" value="Znf_MYND"/>
</dbReference>
<keyword evidence="2 4" id="KW-0863">Zinc-finger</keyword>
<gene>
    <name evidence="7" type="ORF">SARC_01767</name>
</gene>
<evidence type="ECO:0000256" key="4">
    <source>
        <dbReference type="PROSITE-ProRule" id="PRU00134"/>
    </source>
</evidence>
<dbReference type="Proteomes" id="UP000054560">
    <property type="component" value="Unassembled WGS sequence"/>
</dbReference>
<dbReference type="SUPFAM" id="SSF144232">
    <property type="entry name" value="HIT/MYND zinc finger-like"/>
    <property type="match status" value="1"/>
</dbReference>
<dbReference type="GO" id="GO:0008270">
    <property type="term" value="F:zinc ion binding"/>
    <property type="evidence" value="ECO:0007669"/>
    <property type="project" value="UniProtKB-KW"/>
</dbReference>
<keyword evidence="8" id="KW-1185">Reference proteome</keyword>
<keyword evidence="1" id="KW-0479">Metal-binding</keyword>
<name>A0A0L0GAS4_9EUKA</name>
<dbReference type="AlphaFoldDB" id="A0A0L0GAS4"/>